<keyword evidence="3" id="KW-1185">Reference proteome</keyword>
<sequence>MFPPNTGCPGAQGHCARLLASTLTTVTDAAQVDGCGLILVANGAPHAVGGSDPDGRLLERAQVAIGSGPAFRCMISGRAVAIRDLPADYPHGHPELAPSAGRVRAVLSVPVTIGRIVAGSLDLYDLEPHDWPPARLTAGTELAEVIGSVLYLLATTSEPVSSPISGVPR</sequence>
<accession>A0A939T7U1</accession>
<dbReference type="EMBL" id="JAGEOJ010000016">
    <property type="protein sequence ID" value="MBO2452379.1"/>
    <property type="molecule type" value="Genomic_DNA"/>
</dbReference>
<evidence type="ECO:0000313" key="3">
    <source>
        <dbReference type="Proteomes" id="UP000669179"/>
    </source>
</evidence>
<dbReference type="RefSeq" id="WP_208260365.1">
    <property type="nucleotide sequence ID" value="NZ_JAGEOJ010000016.1"/>
</dbReference>
<evidence type="ECO:0000313" key="2">
    <source>
        <dbReference type="EMBL" id="MBO2452379.1"/>
    </source>
</evidence>
<dbReference type="InterPro" id="IPR029016">
    <property type="entry name" value="GAF-like_dom_sf"/>
</dbReference>
<feature type="domain" description="GAF" evidence="1">
    <location>
        <begin position="14"/>
        <end position="160"/>
    </location>
</feature>
<proteinExistence type="predicted"/>
<name>A0A939T7U1_9ACTN</name>
<comment type="caution">
    <text evidence="2">The sequence shown here is derived from an EMBL/GenBank/DDBJ whole genome shotgun (WGS) entry which is preliminary data.</text>
</comment>
<protein>
    <submittedName>
        <fullName evidence="2">GAF domain-containing protein</fullName>
    </submittedName>
</protein>
<organism evidence="2 3">
    <name type="scientific">Actinomadura barringtoniae</name>
    <dbReference type="NCBI Taxonomy" id="1427535"/>
    <lineage>
        <taxon>Bacteria</taxon>
        <taxon>Bacillati</taxon>
        <taxon>Actinomycetota</taxon>
        <taxon>Actinomycetes</taxon>
        <taxon>Streptosporangiales</taxon>
        <taxon>Thermomonosporaceae</taxon>
        <taxon>Actinomadura</taxon>
    </lineage>
</organism>
<reference evidence="2" key="1">
    <citation type="submission" date="2021-03" db="EMBL/GenBank/DDBJ databases">
        <authorList>
            <person name="Kanchanasin P."/>
            <person name="Saeng-In P."/>
            <person name="Phongsopitanun W."/>
            <person name="Yuki M."/>
            <person name="Kudo T."/>
            <person name="Ohkuma M."/>
            <person name="Tanasupawat S."/>
        </authorList>
    </citation>
    <scope>NUCLEOTIDE SEQUENCE</scope>
    <source>
        <strain evidence="2">GKU 128</strain>
    </source>
</reference>
<evidence type="ECO:0000259" key="1">
    <source>
        <dbReference type="SMART" id="SM00065"/>
    </source>
</evidence>
<dbReference type="Pfam" id="PF13185">
    <property type="entry name" value="GAF_2"/>
    <property type="match status" value="1"/>
</dbReference>
<dbReference type="SMART" id="SM00065">
    <property type="entry name" value="GAF"/>
    <property type="match status" value="1"/>
</dbReference>
<gene>
    <name evidence="2" type="ORF">J4573_35180</name>
</gene>
<dbReference type="Proteomes" id="UP000669179">
    <property type="component" value="Unassembled WGS sequence"/>
</dbReference>
<dbReference type="AlphaFoldDB" id="A0A939T7U1"/>
<dbReference type="SUPFAM" id="SSF55781">
    <property type="entry name" value="GAF domain-like"/>
    <property type="match status" value="1"/>
</dbReference>
<dbReference type="InterPro" id="IPR003018">
    <property type="entry name" value="GAF"/>
</dbReference>
<dbReference type="Gene3D" id="3.30.450.40">
    <property type="match status" value="1"/>
</dbReference>